<feature type="binding site" evidence="3 5">
    <location>
        <position position="44"/>
    </location>
    <ligand>
        <name>substrate</name>
    </ligand>
</feature>
<dbReference type="PANTHER" id="PTHR23046:SF2">
    <property type="entry name" value="PHOSPHORIBOSYLAMINOIMIDAZOLE CARBOXYLASE"/>
    <property type="match status" value="1"/>
</dbReference>
<dbReference type="Proteomes" id="UP000319263">
    <property type="component" value="Chromosome"/>
</dbReference>
<keyword evidence="7" id="KW-0456">Lyase</keyword>
<feature type="binding site" evidence="3 5">
    <location>
        <position position="17"/>
    </location>
    <ligand>
        <name>substrate</name>
    </ligand>
</feature>
<dbReference type="AlphaFoldDB" id="A0A516Q5D0"/>
<dbReference type="InterPro" id="IPR033747">
    <property type="entry name" value="PurE_ClassI"/>
</dbReference>
<feature type="binding site" evidence="3 5">
    <location>
        <position position="14"/>
    </location>
    <ligand>
        <name>substrate</name>
    </ligand>
</feature>
<comment type="catalytic activity">
    <reaction evidence="3 4">
        <text>5-carboxyamino-1-(5-phospho-D-ribosyl)imidazole + H(+) = 5-amino-1-(5-phospho-D-ribosyl)imidazole-4-carboxylate</text>
        <dbReference type="Rhea" id="RHEA:13193"/>
        <dbReference type="ChEBI" id="CHEBI:15378"/>
        <dbReference type="ChEBI" id="CHEBI:58730"/>
        <dbReference type="ChEBI" id="CHEBI:77657"/>
        <dbReference type="EC" id="5.4.99.18"/>
    </reaction>
</comment>
<proteinExistence type="inferred from homology"/>
<evidence type="ECO:0000256" key="2">
    <source>
        <dbReference type="ARBA" id="ARBA00023235"/>
    </source>
</evidence>
<keyword evidence="2 3" id="KW-0413">Isomerase</keyword>
<reference evidence="7 8" key="1">
    <citation type="submission" date="2019-07" db="EMBL/GenBank/DDBJ databases">
        <title>Microlunatus dokdonensis sp. nov. isolated from the rhizospheric soil of the wild plant Elymus tsukushiensis.</title>
        <authorList>
            <person name="Ghim S.-Y."/>
            <person name="Hwang Y.-J."/>
            <person name="Son J.-S."/>
            <person name="Shin J.-H."/>
        </authorList>
    </citation>
    <scope>NUCLEOTIDE SEQUENCE [LARGE SCALE GENOMIC DNA]</scope>
    <source>
        <strain evidence="7 8">KUDC0627</strain>
    </source>
</reference>
<dbReference type="PIRSF" id="PIRSF001338">
    <property type="entry name" value="AIR_carboxylase"/>
    <property type="match status" value="1"/>
</dbReference>
<dbReference type="GO" id="GO:0016829">
    <property type="term" value="F:lyase activity"/>
    <property type="evidence" value="ECO:0007669"/>
    <property type="project" value="UniProtKB-KW"/>
</dbReference>
<comment type="pathway">
    <text evidence="3 4">Purine metabolism; IMP biosynthesis via de novo pathway; 5-amino-1-(5-phospho-D-ribosyl)imidazole-4-carboxylate from 5-amino-1-(5-phospho-D-ribosyl)imidazole (N5-CAIR route): step 2/2.</text>
</comment>
<evidence type="ECO:0000256" key="4">
    <source>
        <dbReference type="PIRNR" id="PIRNR001338"/>
    </source>
</evidence>
<dbReference type="OrthoDB" id="9791908at2"/>
<evidence type="ECO:0000313" key="7">
    <source>
        <dbReference type="EMBL" id="QDP98650.1"/>
    </source>
</evidence>
<dbReference type="UniPathway" id="UPA00074">
    <property type="reaction ID" value="UER00943"/>
</dbReference>
<organism evidence="7 8">
    <name type="scientific">Microlunatus elymi</name>
    <dbReference type="NCBI Taxonomy" id="2596828"/>
    <lineage>
        <taxon>Bacteria</taxon>
        <taxon>Bacillati</taxon>
        <taxon>Actinomycetota</taxon>
        <taxon>Actinomycetes</taxon>
        <taxon>Propionibacteriales</taxon>
        <taxon>Propionibacteriaceae</taxon>
        <taxon>Microlunatus</taxon>
    </lineage>
</organism>
<dbReference type="PANTHER" id="PTHR23046">
    <property type="entry name" value="PHOSPHORIBOSYLAMINOIMIDAZOLE CARBOXYLASE CATALYTIC SUBUNIT"/>
    <property type="match status" value="1"/>
</dbReference>
<evidence type="ECO:0000256" key="5">
    <source>
        <dbReference type="PIRSR" id="PIRSR001338-1"/>
    </source>
</evidence>
<dbReference type="RefSeq" id="WP_143988652.1">
    <property type="nucleotide sequence ID" value="NZ_CP041692.1"/>
</dbReference>
<comment type="function">
    <text evidence="3 4">Catalyzes the conversion of N5-carboxyaminoimidazole ribonucleotide (N5-CAIR) to 4-carboxy-5-aminoimidazole ribonucleotide (CAIR).</text>
</comment>
<comment type="similarity">
    <text evidence="3">Belongs to the AIR carboxylase family. Class I subfamily.</text>
</comment>
<dbReference type="Gene3D" id="3.40.50.1970">
    <property type="match status" value="1"/>
</dbReference>
<dbReference type="InterPro" id="IPR024694">
    <property type="entry name" value="PurE_prokaryotes"/>
</dbReference>
<dbReference type="SUPFAM" id="SSF52255">
    <property type="entry name" value="N5-CAIR mutase (phosphoribosylaminoimidazole carboxylase, PurE)"/>
    <property type="match status" value="1"/>
</dbReference>
<protein>
    <recommendedName>
        <fullName evidence="3 4">N5-carboxyaminoimidazole ribonucleotide mutase</fullName>
        <shortName evidence="3 4">N5-CAIR mutase</shortName>
        <ecNumber evidence="3 4">5.4.99.18</ecNumber>
    </recommendedName>
    <alternativeName>
        <fullName evidence="3">5-(carboxyamino)imidazole ribonucleotide mutase</fullName>
    </alternativeName>
</protein>
<dbReference type="HAMAP" id="MF_01929">
    <property type="entry name" value="PurE_classI"/>
    <property type="match status" value="1"/>
</dbReference>
<gene>
    <name evidence="3 7" type="primary">purE</name>
    <name evidence="7" type="ORF">FOE78_07230</name>
</gene>
<dbReference type="EC" id="5.4.99.18" evidence="3 4"/>
<evidence type="ECO:0000256" key="1">
    <source>
        <dbReference type="ARBA" id="ARBA00022755"/>
    </source>
</evidence>
<keyword evidence="1 3" id="KW-0658">Purine biosynthesis</keyword>
<evidence type="ECO:0000256" key="3">
    <source>
        <dbReference type="HAMAP-Rule" id="MF_01929"/>
    </source>
</evidence>
<dbReference type="Pfam" id="PF00731">
    <property type="entry name" value="AIRC"/>
    <property type="match status" value="1"/>
</dbReference>
<name>A0A516Q5D0_9ACTN</name>
<dbReference type="GO" id="GO:0006189">
    <property type="term" value="P:'de novo' IMP biosynthetic process"/>
    <property type="evidence" value="ECO:0007669"/>
    <property type="project" value="UniProtKB-UniRule"/>
</dbReference>
<accession>A0A516Q5D0</accession>
<feature type="domain" description="PurE" evidence="6">
    <location>
        <begin position="6"/>
        <end position="155"/>
    </location>
</feature>
<dbReference type="KEGG" id="mik:FOE78_07230"/>
<evidence type="ECO:0000259" key="6">
    <source>
        <dbReference type="SMART" id="SM01001"/>
    </source>
</evidence>
<dbReference type="NCBIfam" id="TIGR01162">
    <property type="entry name" value="purE"/>
    <property type="match status" value="1"/>
</dbReference>
<dbReference type="GO" id="GO:0034023">
    <property type="term" value="F:5-(carboxyamino)imidazole ribonucleotide mutase activity"/>
    <property type="evidence" value="ECO:0007669"/>
    <property type="project" value="UniProtKB-UniRule"/>
</dbReference>
<keyword evidence="8" id="KW-1185">Reference proteome</keyword>
<dbReference type="EMBL" id="CP041692">
    <property type="protein sequence ID" value="QDP98650.1"/>
    <property type="molecule type" value="Genomic_DNA"/>
</dbReference>
<dbReference type="InterPro" id="IPR000031">
    <property type="entry name" value="PurE_dom"/>
</dbReference>
<evidence type="ECO:0000313" key="8">
    <source>
        <dbReference type="Proteomes" id="UP000319263"/>
    </source>
</evidence>
<dbReference type="SMART" id="SM01001">
    <property type="entry name" value="AIRC"/>
    <property type="match status" value="1"/>
</dbReference>
<sequence length="167" mass="17369">MVETPARVGIVMGSDSDWPVMREAGDALDEFGIDWAADVVSAHRMPEAMVEYGRTAHTRGLEVIIAGAGGAAHLPGMLASLTPLPVIGVPVPLKYLDGMDSLLSIVQMPAGVPVATVSIGNARNAGLLAARILAAGDASLTQAMIDFQDRLREAAEAKGEKVRAQQG</sequence>